<feature type="transmembrane region" description="Helical" evidence="1">
    <location>
        <begin position="61"/>
        <end position="82"/>
    </location>
</feature>
<feature type="transmembrane region" description="Helical" evidence="1">
    <location>
        <begin position="15"/>
        <end position="40"/>
    </location>
</feature>
<dbReference type="NCBIfam" id="NF038305">
    <property type="entry name" value="HpsJ_fam"/>
    <property type="match status" value="1"/>
</dbReference>
<gene>
    <name evidence="2" type="ORF">NIES30_19965</name>
</gene>
<proteinExistence type="predicted"/>
<dbReference type="AlphaFoldDB" id="A0A1U7J106"/>
<name>A0A1U7J106_9CYAN</name>
<dbReference type="Proteomes" id="UP000185557">
    <property type="component" value="Unassembled WGS sequence"/>
</dbReference>
<evidence type="ECO:0000256" key="1">
    <source>
        <dbReference type="SAM" id="Phobius"/>
    </source>
</evidence>
<keyword evidence="1" id="KW-0472">Membrane</keyword>
<feature type="transmembrane region" description="Helical" evidence="1">
    <location>
        <begin position="229"/>
        <end position="250"/>
    </location>
</feature>
<keyword evidence="3" id="KW-1185">Reference proteome</keyword>
<accession>A0A1U7J106</accession>
<dbReference type="InterPro" id="IPR047709">
    <property type="entry name" value="HpsJ-like"/>
</dbReference>
<dbReference type="OrthoDB" id="532366at2"/>
<comment type="caution">
    <text evidence="2">The sequence shown here is derived from an EMBL/GenBank/DDBJ whole genome shotgun (WGS) entry which is preliminary data.</text>
</comment>
<sequence length="260" mass="28178">MTSEPAVTSSTVSPLAAIALKVAGAIAILSALLDFLILLIPPNLTNVQWQLATTTQLVDRGIVPLIGMALLLTGFWLDSSVGKGGQRKNLTTDLRFWVCALASVLGLVYLLLILLHLNAVRLSSQAALAQVSTEAGEAATQLQQRLSTELSQQQTQLGALFENDELLSQAIQSGQLPADIEQYRNDPEGLTQFLQQRADQAQQQIETEIGTRRAEAEQRVRVEAWRSGIRVSVISLLLAAGYSIIGWLGLRRLLSLTRAA</sequence>
<evidence type="ECO:0000313" key="2">
    <source>
        <dbReference type="EMBL" id="OKH45404.1"/>
    </source>
</evidence>
<keyword evidence="1" id="KW-1133">Transmembrane helix</keyword>
<protein>
    <submittedName>
        <fullName evidence="2">Uncharacterized protein</fullName>
    </submittedName>
</protein>
<reference evidence="2 3" key="1">
    <citation type="submission" date="2016-11" db="EMBL/GenBank/DDBJ databases">
        <title>Draft Genome Sequences of Nine Cyanobacterial Strains from Diverse Habitats.</title>
        <authorList>
            <person name="Zhu T."/>
            <person name="Hou S."/>
            <person name="Lu X."/>
            <person name="Hess W.R."/>
        </authorList>
    </citation>
    <scope>NUCLEOTIDE SEQUENCE [LARGE SCALE GENOMIC DNA]</scope>
    <source>
        <strain evidence="2 3">NIES-30</strain>
    </source>
</reference>
<dbReference type="STRING" id="549789.NIES30_19965"/>
<dbReference type="EMBL" id="MRCG01000017">
    <property type="protein sequence ID" value="OKH45404.1"/>
    <property type="molecule type" value="Genomic_DNA"/>
</dbReference>
<feature type="transmembrane region" description="Helical" evidence="1">
    <location>
        <begin position="94"/>
        <end position="115"/>
    </location>
</feature>
<dbReference type="RefSeq" id="WP_073610212.1">
    <property type="nucleotide sequence ID" value="NZ_MRCG01000017.1"/>
</dbReference>
<evidence type="ECO:0000313" key="3">
    <source>
        <dbReference type="Proteomes" id="UP000185557"/>
    </source>
</evidence>
<organism evidence="2 3">
    <name type="scientific">Phormidium tenue NIES-30</name>
    <dbReference type="NCBI Taxonomy" id="549789"/>
    <lineage>
        <taxon>Bacteria</taxon>
        <taxon>Bacillati</taxon>
        <taxon>Cyanobacteriota</taxon>
        <taxon>Cyanophyceae</taxon>
        <taxon>Oscillatoriophycideae</taxon>
        <taxon>Oscillatoriales</taxon>
        <taxon>Oscillatoriaceae</taxon>
        <taxon>Phormidium</taxon>
    </lineage>
</organism>
<keyword evidence="1" id="KW-0812">Transmembrane</keyword>